<evidence type="ECO:0000256" key="8">
    <source>
        <dbReference type="ARBA" id="ARBA00022840"/>
    </source>
</evidence>
<dbReference type="Pfam" id="PF13307">
    <property type="entry name" value="Helicase_C_2"/>
    <property type="match status" value="1"/>
</dbReference>
<proteinExistence type="inferred from homology"/>
<dbReference type="PANTHER" id="PTHR11472:SF41">
    <property type="entry name" value="ATP-DEPENDENT DNA HELICASE DDX11-RELATED"/>
    <property type="match status" value="1"/>
</dbReference>
<comment type="cofactor">
    <cofactor evidence="1">
        <name>[4Fe-4S] cluster</name>
        <dbReference type="ChEBI" id="CHEBI:49883"/>
    </cofactor>
</comment>
<evidence type="ECO:0000256" key="6">
    <source>
        <dbReference type="ARBA" id="ARBA00022801"/>
    </source>
</evidence>
<sequence>MAGAGTGAAGAGARWAWPFAFEPYGIQRELMGAVWQVLDGGEVGILESPTGTGKSLSLICSALHWLKSTRGRLVRGRAERKEEEEEERRRSGEAATAAEGAAQPEWISAFKAKKRREERSLAERKYQERRERVERDRKLVVVQEQGDGAKRRPAKRRRRVVLDSDEEFAPDSADEDEDDWRKRAYASDQEEDEASLDGSDVEDPEDNGIRKIFFCSRTHSQLSQFMNEVKRTPFGREVACVALGSRVQLCSNPLVAKLGTATKINDKCLELADAARGRKSSSKSGGADGGVGNKWGRPSRNQERLPRQSACPYFDRSSALRMRDHILFEATDIEAVAEMATKARTCGYYSARASVGDAELVALPYSMLLHEKTRKSLGISLKGNVVIFDEAHNVMEAINDVHSVTIELGDLQRGHQELLEYQKRYRTRLRARNKLGITNLTLLVRKLCEFLAAKPTAGKVPETTEVLTSGALAIRADADHINLFETLQYLEDSQLSKKLRGFAEKYIYAKTPTLELNSKKRVSAAQPEASRRRASAIQQVQRFLEAMTNTNKDGQVLVVRDGAASRMKFLMLNPGTYFRQIVDEAHSVILAGGTMKPTKDVETQLFGHLAEGDIRLFSCGHVIPRHQMACICVSKGPTGKTLQLNVGNRAKPAVMDEIGLSLVNIAGMVPNGMVVFLPSYAYLEQLIARWRATGLLQRLEARKKVFRDAKESNKAEAMLQRFDKAAQASRPGAILFSVVGGRLSEGINFKDHLARCVVMVGLPYPNPHDPEMKAKMAYLDKTKSTARSQQRALSSKEFYENQCMKAVNQCIGRAIRHQHDFAAVVLLDGRYAMPHVASKLPEWIAGSHQEFLQAPDIFGKVVKGLAQFFARNQPP</sequence>
<dbReference type="SMART" id="SM00491">
    <property type="entry name" value="HELICc2"/>
    <property type="match status" value="1"/>
</dbReference>
<keyword evidence="8" id="KW-0067">ATP-binding</keyword>
<reference evidence="15 16" key="1">
    <citation type="submission" date="2024-02" db="EMBL/GenBank/DDBJ databases">
        <authorList>
            <person name="Chen Y."/>
            <person name="Shah S."/>
            <person name="Dougan E. K."/>
            <person name="Thang M."/>
            <person name="Chan C."/>
        </authorList>
    </citation>
    <scope>NUCLEOTIDE SEQUENCE [LARGE SCALE GENOMIC DNA]</scope>
</reference>
<feature type="region of interest" description="Disordered" evidence="13">
    <location>
        <begin position="144"/>
        <end position="180"/>
    </location>
</feature>
<feature type="compositionally biased region" description="Low complexity" evidence="13">
    <location>
        <begin position="93"/>
        <end position="102"/>
    </location>
</feature>
<dbReference type="SUPFAM" id="SSF52540">
    <property type="entry name" value="P-loop containing nucleoside triphosphate hydrolases"/>
    <property type="match status" value="1"/>
</dbReference>
<evidence type="ECO:0000256" key="13">
    <source>
        <dbReference type="SAM" id="MobiDB-lite"/>
    </source>
</evidence>
<feature type="compositionally biased region" description="Acidic residues" evidence="13">
    <location>
        <begin position="188"/>
        <end position="204"/>
    </location>
</feature>
<comment type="subcellular location">
    <subcellularLocation>
        <location evidence="2">Nucleus</location>
    </subcellularLocation>
</comment>
<feature type="region of interest" description="Disordered" evidence="13">
    <location>
        <begin position="278"/>
        <end position="308"/>
    </location>
</feature>
<name>A0ABP0JC39_9DINO</name>
<keyword evidence="4" id="KW-0479">Metal-binding</keyword>
<dbReference type="InterPro" id="IPR010614">
    <property type="entry name" value="RAD3-like_helicase_DEAD"/>
</dbReference>
<dbReference type="CDD" id="cd18788">
    <property type="entry name" value="SF2_C_XPD"/>
    <property type="match status" value="1"/>
</dbReference>
<comment type="similarity">
    <text evidence="3">Belongs to the DEAD box helicase family. DEAH subfamily. DDX11/CHL1 sub-subfamily.</text>
</comment>
<evidence type="ECO:0000256" key="3">
    <source>
        <dbReference type="ARBA" id="ARBA00008435"/>
    </source>
</evidence>
<dbReference type="InterPro" id="IPR013020">
    <property type="entry name" value="Rad3/Chl1-like"/>
</dbReference>
<evidence type="ECO:0000256" key="5">
    <source>
        <dbReference type="ARBA" id="ARBA00022741"/>
    </source>
</evidence>
<keyword evidence="16" id="KW-1185">Reference proteome</keyword>
<comment type="caution">
    <text evidence="15">The sequence shown here is derived from an EMBL/GenBank/DDBJ whole genome shotgun (WGS) entry which is preliminary data.</text>
</comment>
<feature type="domain" description="Helicase ATP-binding" evidence="14">
    <location>
        <begin position="13"/>
        <end position="439"/>
    </location>
</feature>
<dbReference type="Proteomes" id="UP001642464">
    <property type="component" value="Unassembled WGS sequence"/>
</dbReference>
<keyword evidence="12" id="KW-0539">Nucleus</keyword>
<dbReference type="Pfam" id="PF06733">
    <property type="entry name" value="DEAD_2"/>
    <property type="match status" value="1"/>
</dbReference>
<dbReference type="EMBL" id="CAXAMM010006672">
    <property type="protein sequence ID" value="CAK9011933.1"/>
    <property type="molecule type" value="Genomic_DNA"/>
</dbReference>
<keyword evidence="9" id="KW-0408">Iron</keyword>
<evidence type="ECO:0000256" key="10">
    <source>
        <dbReference type="ARBA" id="ARBA00023014"/>
    </source>
</evidence>
<dbReference type="PROSITE" id="PS51193">
    <property type="entry name" value="HELICASE_ATP_BIND_2"/>
    <property type="match status" value="1"/>
</dbReference>
<evidence type="ECO:0000256" key="4">
    <source>
        <dbReference type="ARBA" id="ARBA00022723"/>
    </source>
</evidence>
<dbReference type="InterPro" id="IPR027417">
    <property type="entry name" value="P-loop_NTPase"/>
</dbReference>
<accession>A0ABP0JC39</accession>
<evidence type="ECO:0000256" key="9">
    <source>
        <dbReference type="ARBA" id="ARBA00023004"/>
    </source>
</evidence>
<dbReference type="SMART" id="SM00488">
    <property type="entry name" value="DEXDc2"/>
    <property type="match status" value="1"/>
</dbReference>
<feature type="region of interest" description="Disordered" evidence="13">
    <location>
        <begin position="74"/>
        <end position="106"/>
    </location>
</feature>
<keyword evidence="10" id="KW-0411">Iron-sulfur</keyword>
<dbReference type="InterPro" id="IPR006555">
    <property type="entry name" value="ATP-dep_Helicase_C"/>
</dbReference>
<evidence type="ECO:0000313" key="15">
    <source>
        <dbReference type="EMBL" id="CAK9011933.1"/>
    </source>
</evidence>
<gene>
    <name evidence="15" type="ORF">SCF082_LOCUS11309</name>
</gene>
<dbReference type="Gene3D" id="3.40.50.300">
    <property type="entry name" value="P-loop containing nucleotide triphosphate hydrolases"/>
    <property type="match status" value="3"/>
</dbReference>
<evidence type="ECO:0000256" key="2">
    <source>
        <dbReference type="ARBA" id="ARBA00004123"/>
    </source>
</evidence>
<organism evidence="15 16">
    <name type="scientific">Durusdinium trenchii</name>
    <dbReference type="NCBI Taxonomy" id="1381693"/>
    <lineage>
        <taxon>Eukaryota</taxon>
        <taxon>Sar</taxon>
        <taxon>Alveolata</taxon>
        <taxon>Dinophyceae</taxon>
        <taxon>Suessiales</taxon>
        <taxon>Symbiodiniaceae</taxon>
        <taxon>Durusdinium</taxon>
    </lineage>
</organism>
<dbReference type="InterPro" id="IPR014013">
    <property type="entry name" value="Helic_SF1/SF2_ATP-bd_DinG/Rad3"/>
</dbReference>
<feature type="region of interest" description="Disordered" evidence="13">
    <location>
        <begin position="185"/>
        <end position="204"/>
    </location>
</feature>
<evidence type="ECO:0000313" key="16">
    <source>
        <dbReference type="Proteomes" id="UP001642464"/>
    </source>
</evidence>
<evidence type="ECO:0000256" key="7">
    <source>
        <dbReference type="ARBA" id="ARBA00022806"/>
    </source>
</evidence>
<evidence type="ECO:0000259" key="14">
    <source>
        <dbReference type="PROSITE" id="PS51193"/>
    </source>
</evidence>
<evidence type="ECO:0000256" key="12">
    <source>
        <dbReference type="ARBA" id="ARBA00023242"/>
    </source>
</evidence>
<evidence type="ECO:0000256" key="1">
    <source>
        <dbReference type="ARBA" id="ARBA00001966"/>
    </source>
</evidence>
<dbReference type="PANTHER" id="PTHR11472">
    <property type="entry name" value="DNA REPAIR DEAD HELICASE RAD3/XP-D SUBFAMILY MEMBER"/>
    <property type="match status" value="1"/>
</dbReference>
<protein>
    <submittedName>
        <fullName evidence="15">ATP-dependent DNA helicase DDX11 (DEAD/H-box protein 11)</fullName>
    </submittedName>
</protein>
<feature type="compositionally biased region" description="Basic and acidic residues" evidence="13">
    <location>
        <begin position="76"/>
        <end position="92"/>
    </location>
</feature>
<keyword evidence="5" id="KW-0547">Nucleotide-binding</keyword>
<keyword evidence="11" id="KW-0413">Isomerase</keyword>
<evidence type="ECO:0000256" key="11">
    <source>
        <dbReference type="ARBA" id="ARBA00023235"/>
    </source>
</evidence>
<keyword evidence="6" id="KW-0378">Hydrolase</keyword>
<dbReference type="InterPro" id="IPR006554">
    <property type="entry name" value="Helicase-like_DEXD_c2"/>
</dbReference>
<dbReference type="InterPro" id="IPR045028">
    <property type="entry name" value="DinG/Rad3-like"/>
</dbReference>
<dbReference type="NCBIfam" id="TIGR00604">
    <property type="entry name" value="rad3"/>
    <property type="match status" value="1"/>
</dbReference>
<keyword evidence="7 15" id="KW-0347">Helicase</keyword>
<dbReference type="GO" id="GO:0004386">
    <property type="term" value="F:helicase activity"/>
    <property type="evidence" value="ECO:0007669"/>
    <property type="project" value="UniProtKB-KW"/>
</dbReference>
<feature type="compositionally biased region" description="Acidic residues" evidence="13">
    <location>
        <begin position="163"/>
        <end position="178"/>
    </location>
</feature>